<proteinExistence type="predicted"/>
<reference evidence="1" key="1">
    <citation type="submission" date="2020-05" db="EMBL/GenBank/DDBJ databases">
        <title>Large-scale comparative analyses of tick genomes elucidate their genetic diversity and vector capacities.</title>
        <authorList>
            <person name="Jia N."/>
            <person name="Wang J."/>
            <person name="Shi W."/>
            <person name="Du L."/>
            <person name="Sun Y."/>
            <person name="Zhan W."/>
            <person name="Jiang J."/>
            <person name="Wang Q."/>
            <person name="Zhang B."/>
            <person name="Ji P."/>
            <person name="Sakyi L.B."/>
            <person name="Cui X."/>
            <person name="Yuan T."/>
            <person name="Jiang B."/>
            <person name="Yang W."/>
            <person name="Lam T.T.-Y."/>
            <person name="Chang Q."/>
            <person name="Ding S."/>
            <person name="Wang X."/>
            <person name="Zhu J."/>
            <person name="Ruan X."/>
            <person name="Zhao L."/>
            <person name="Wei J."/>
            <person name="Que T."/>
            <person name="Du C."/>
            <person name="Cheng J."/>
            <person name="Dai P."/>
            <person name="Han X."/>
            <person name="Huang E."/>
            <person name="Gao Y."/>
            <person name="Liu J."/>
            <person name="Shao H."/>
            <person name="Ye R."/>
            <person name="Li L."/>
            <person name="Wei W."/>
            <person name="Wang X."/>
            <person name="Wang C."/>
            <person name="Yang T."/>
            <person name="Huo Q."/>
            <person name="Li W."/>
            <person name="Guo W."/>
            <person name="Chen H."/>
            <person name="Zhou L."/>
            <person name="Ni X."/>
            <person name="Tian J."/>
            <person name="Zhou Y."/>
            <person name="Sheng Y."/>
            <person name="Liu T."/>
            <person name="Pan Y."/>
            <person name="Xia L."/>
            <person name="Li J."/>
            <person name="Zhao F."/>
            <person name="Cao W."/>
        </authorList>
    </citation>
    <scope>NUCLEOTIDE SEQUENCE</scope>
    <source>
        <strain evidence="1">Dsil-2018</strain>
    </source>
</reference>
<dbReference type="Proteomes" id="UP000821865">
    <property type="component" value="Chromosome 1"/>
</dbReference>
<accession>A0ACB8DVZ9</accession>
<evidence type="ECO:0000313" key="1">
    <source>
        <dbReference type="EMBL" id="KAH7978692.1"/>
    </source>
</evidence>
<sequence length="144" mass="15984">MARAGNEKADRAKALAFLAKIHRLYSISNESGLSAKTRKSAAAAQRHEREFRFPRGMAPSERSRRHRQNRADRSRGRHDALGSRSGLSDDVRPWGGLPLVHREGRAVPPGAPAIHLSSLAEVRAGRKQKPETSRYNVTDENKAD</sequence>
<gene>
    <name evidence="1" type="ORF">HPB49_006362</name>
</gene>
<dbReference type="EMBL" id="CM023470">
    <property type="protein sequence ID" value="KAH7978692.1"/>
    <property type="molecule type" value="Genomic_DNA"/>
</dbReference>
<comment type="caution">
    <text evidence="1">The sequence shown here is derived from an EMBL/GenBank/DDBJ whole genome shotgun (WGS) entry which is preliminary data.</text>
</comment>
<organism evidence="1 2">
    <name type="scientific">Dermacentor silvarum</name>
    <name type="common">Tick</name>
    <dbReference type="NCBI Taxonomy" id="543639"/>
    <lineage>
        <taxon>Eukaryota</taxon>
        <taxon>Metazoa</taxon>
        <taxon>Ecdysozoa</taxon>
        <taxon>Arthropoda</taxon>
        <taxon>Chelicerata</taxon>
        <taxon>Arachnida</taxon>
        <taxon>Acari</taxon>
        <taxon>Parasitiformes</taxon>
        <taxon>Ixodida</taxon>
        <taxon>Ixodoidea</taxon>
        <taxon>Ixodidae</taxon>
        <taxon>Rhipicephalinae</taxon>
        <taxon>Dermacentor</taxon>
    </lineage>
</organism>
<keyword evidence="2" id="KW-1185">Reference proteome</keyword>
<protein>
    <submittedName>
        <fullName evidence="1">Uncharacterized protein</fullName>
    </submittedName>
</protein>
<name>A0ACB8DVZ9_DERSI</name>
<evidence type="ECO:0000313" key="2">
    <source>
        <dbReference type="Proteomes" id="UP000821865"/>
    </source>
</evidence>